<dbReference type="OrthoDB" id="75807at2759"/>
<dbReference type="AlphaFoldDB" id="A0A4C1VQQ4"/>
<organism evidence="1 2">
    <name type="scientific">Eumeta variegata</name>
    <name type="common">Bagworm moth</name>
    <name type="synonym">Eumeta japonica</name>
    <dbReference type="NCBI Taxonomy" id="151549"/>
    <lineage>
        <taxon>Eukaryota</taxon>
        <taxon>Metazoa</taxon>
        <taxon>Ecdysozoa</taxon>
        <taxon>Arthropoda</taxon>
        <taxon>Hexapoda</taxon>
        <taxon>Insecta</taxon>
        <taxon>Pterygota</taxon>
        <taxon>Neoptera</taxon>
        <taxon>Endopterygota</taxon>
        <taxon>Lepidoptera</taxon>
        <taxon>Glossata</taxon>
        <taxon>Ditrysia</taxon>
        <taxon>Tineoidea</taxon>
        <taxon>Psychidae</taxon>
        <taxon>Oiketicinae</taxon>
        <taxon>Eumeta</taxon>
    </lineage>
</organism>
<evidence type="ECO:0000313" key="1">
    <source>
        <dbReference type="EMBL" id="GBP40687.1"/>
    </source>
</evidence>
<dbReference type="EMBL" id="BGZK01000386">
    <property type="protein sequence ID" value="GBP40687.1"/>
    <property type="molecule type" value="Genomic_DNA"/>
</dbReference>
<name>A0A4C1VQQ4_EUMVA</name>
<dbReference type="Proteomes" id="UP000299102">
    <property type="component" value="Unassembled WGS sequence"/>
</dbReference>
<comment type="caution">
    <text evidence="1">The sequence shown here is derived from an EMBL/GenBank/DDBJ whole genome shotgun (WGS) entry which is preliminary data.</text>
</comment>
<reference evidence="1 2" key="1">
    <citation type="journal article" date="2019" name="Commun. Biol.">
        <title>The bagworm genome reveals a unique fibroin gene that provides high tensile strength.</title>
        <authorList>
            <person name="Kono N."/>
            <person name="Nakamura H."/>
            <person name="Ohtoshi R."/>
            <person name="Tomita M."/>
            <person name="Numata K."/>
            <person name="Arakawa K."/>
        </authorList>
    </citation>
    <scope>NUCLEOTIDE SEQUENCE [LARGE SCALE GENOMIC DNA]</scope>
</reference>
<proteinExistence type="predicted"/>
<evidence type="ECO:0000313" key="2">
    <source>
        <dbReference type="Proteomes" id="UP000299102"/>
    </source>
</evidence>
<sequence length="93" mass="10170">MKKNCEKGTIIACHSGDVMVLAGCKILSMISTFHDNSTYTGTSAGEEYCSIVEDAVHASRTDSQSDIAIKTRLDRTKTICLFVEILCVARCVY</sequence>
<protein>
    <submittedName>
        <fullName evidence="1">Uncharacterized protein</fullName>
    </submittedName>
</protein>
<accession>A0A4C1VQQ4</accession>
<gene>
    <name evidence="1" type="ORF">EVAR_36423_1</name>
</gene>
<keyword evidence="2" id="KW-1185">Reference proteome</keyword>